<evidence type="ECO:0000256" key="3">
    <source>
        <dbReference type="ARBA" id="ARBA00022827"/>
    </source>
</evidence>
<dbReference type="SUPFAM" id="SSF51905">
    <property type="entry name" value="FAD/NAD(P)-binding domain"/>
    <property type="match status" value="1"/>
</dbReference>
<comment type="caution">
    <text evidence="5">The sequence shown here is derived from an EMBL/GenBank/DDBJ whole genome shotgun (WGS) entry which is preliminary data.</text>
</comment>
<keyword evidence="6" id="KW-1185">Reference proteome</keyword>
<evidence type="ECO:0000313" key="5">
    <source>
        <dbReference type="EMBL" id="GAA5202155.1"/>
    </source>
</evidence>
<reference evidence="6" key="1">
    <citation type="journal article" date="2019" name="Int. J. Syst. Evol. Microbiol.">
        <title>The Global Catalogue of Microorganisms (GCM) 10K type strain sequencing project: providing services to taxonomists for standard genome sequencing and annotation.</title>
        <authorList>
            <consortium name="The Broad Institute Genomics Platform"/>
            <consortium name="The Broad Institute Genome Sequencing Center for Infectious Disease"/>
            <person name="Wu L."/>
            <person name="Ma J."/>
        </authorList>
    </citation>
    <scope>NUCLEOTIDE SEQUENCE [LARGE SCALE GENOMIC DNA]</scope>
    <source>
        <strain evidence="6">JCM 18514</strain>
    </source>
</reference>
<dbReference type="PANTHER" id="PTHR42877">
    <property type="entry name" value="L-ORNITHINE N(5)-MONOOXYGENASE-RELATED"/>
    <property type="match status" value="1"/>
</dbReference>
<evidence type="ECO:0000256" key="4">
    <source>
        <dbReference type="ARBA" id="ARBA00023002"/>
    </source>
</evidence>
<comment type="similarity">
    <text evidence="1">Belongs to the FAD-binding monooxygenase family.</text>
</comment>
<evidence type="ECO:0000256" key="1">
    <source>
        <dbReference type="ARBA" id="ARBA00010139"/>
    </source>
</evidence>
<proteinExistence type="inferred from homology"/>
<keyword evidence="3" id="KW-0274">FAD</keyword>
<gene>
    <name evidence="5" type="ORF">GCM10023346_48340</name>
</gene>
<evidence type="ECO:0000256" key="2">
    <source>
        <dbReference type="ARBA" id="ARBA00022630"/>
    </source>
</evidence>
<accession>A0ABP9SVP0</accession>
<dbReference type="PANTHER" id="PTHR42877:SF4">
    <property type="entry name" value="FAD_NAD(P)-BINDING DOMAIN-CONTAINING PROTEIN-RELATED"/>
    <property type="match status" value="1"/>
</dbReference>
<dbReference type="Gene3D" id="3.50.50.60">
    <property type="entry name" value="FAD/NAD(P)-binding domain"/>
    <property type="match status" value="2"/>
</dbReference>
<dbReference type="Pfam" id="PF00743">
    <property type="entry name" value="FMO-like"/>
    <property type="match status" value="1"/>
</dbReference>
<dbReference type="RefSeq" id="WP_345453740.1">
    <property type="nucleotide sequence ID" value="NZ_BAABKK010000038.1"/>
</dbReference>
<protein>
    <submittedName>
        <fullName evidence="5">NAD(P)/FAD-dependent oxidoreductase</fullName>
    </submittedName>
</protein>
<keyword evidence="4" id="KW-0560">Oxidoreductase</keyword>
<keyword evidence="2" id="KW-0285">Flavoprotein</keyword>
<dbReference type="Proteomes" id="UP001500200">
    <property type="component" value="Unassembled WGS sequence"/>
</dbReference>
<name>A0ABP9SVP0_9MICC</name>
<dbReference type="InterPro" id="IPR036188">
    <property type="entry name" value="FAD/NAD-bd_sf"/>
</dbReference>
<dbReference type="InterPro" id="IPR051209">
    <property type="entry name" value="FAD-bind_Monooxygenase_sf"/>
</dbReference>
<evidence type="ECO:0000313" key="6">
    <source>
        <dbReference type="Proteomes" id="UP001500200"/>
    </source>
</evidence>
<sequence>MTSTNDHIYSAIIIGAGFGGLGQGAQFVQEGIDDFLILERGNDVGGVWRENTYPGAACDTQALVYCYSYFLNLKVSRMFAGQEELQGYLRSMVEEFGLGKHIHFGQNITATEWDQDRRLWTVHTADGSEFLTRSVVAAWGQLNEPNIPDFPGAETFEGVVFHSSQWRHDLDLTGKRVASIGSAATAVQYVPEVAKIASNLTVFQRSANYILPRDQYIFTEEESARFQENPDTYRQLRQQIHEFREAGFERTRRHTAASDEGVELARQHLETQVSDPELRVKLTPDYDFGCKRILRSDDFYPALTRENVELVTEAITEFTPRGLRTADGVEHEFDVIIYATGFKSHAFMGSMRVSGRDGIGLDERWGNAPEAYLGIAVDNFPNLFLVYGPNTNLNHNSVVSMLEAQHRYIAQAVQYIAADESRFLEVDRAVVEKFNAHVQEELQKSAFSSECSSWYKNEDGRVINNWSGTVEEYRSHTHDLQLEDYLQLAESGSEK</sequence>
<dbReference type="EMBL" id="BAABKK010000038">
    <property type="protein sequence ID" value="GAA5202155.1"/>
    <property type="molecule type" value="Genomic_DNA"/>
</dbReference>
<organism evidence="5 6">
    <name type="scientific">Arthrobacter gyeryongensis</name>
    <dbReference type="NCBI Taxonomy" id="1650592"/>
    <lineage>
        <taxon>Bacteria</taxon>
        <taxon>Bacillati</taxon>
        <taxon>Actinomycetota</taxon>
        <taxon>Actinomycetes</taxon>
        <taxon>Micrococcales</taxon>
        <taxon>Micrococcaceae</taxon>
        <taxon>Arthrobacter</taxon>
    </lineage>
</organism>
<dbReference type="InterPro" id="IPR020946">
    <property type="entry name" value="Flavin_mOase-like"/>
</dbReference>